<dbReference type="InterPro" id="IPR023577">
    <property type="entry name" value="CYTH_domain"/>
</dbReference>
<dbReference type="Gene3D" id="2.40.320.10">
    <property type="entry name" value="Hypothetical Protein Pfu-838710-001"/>
    <property type="match status" value="1"/>
</dbReference>
<feature type="domain" description="CYTH" evidence="1">
    <location>
        <begin position="83"/>
        <end position="137"/>
    </location>
</feature>
<gene>
    <name evidence="2" type="ORF">FEM48_Zijuj01G0184900</name>
</gene>
<dbReference type="EMBL" id="JAEACU010000001">
    <property type="protein sequence ID" value="KAH7546292.1"/>
    <property type="molecule type" value="Genomic_DNA"/>
</dbReference>
<name>A0A978W2V8_ZIZJJ</name>
<evidence type="ECO:0000313" key="2">
    <source>
        <dbReference type="EMBL" id="KAH7546292.1"/>
    </source>
</evidence>
<protein>
    <recommendedName>
        <fullName evidence="1">CYTH domain-containing protein</fullName>
    </recommendedName>
</protein>
<dbReference type="AlphaFoldDB" id="A0A978W2V8"/>
<dbReference type="PANTHER" id="PTHR34948:SF2">
    <property type="entry name" value="TRIPHOSPHATE TUNNEL METALLOENZYME 3"/>
    <property type="match status" value="1"/>
</dbReference>
<comment type="caution">
    <text evidence="2">The sequence shown here is derived from an EMBL/GenBank/DDBJ whole genome shotgun (WGS) entry which is preliminary data.</text>
</comment>
<dbReference type="PANTHER" id="PTHR34948">
    <property type="entry name" value="OS08G0299200 PROTEIN"/>
    <property type="match status" value="1"/>
</dbReference>
<dbReference type="Pfam" id="PF01928">
    <property type="entry name" value="CYTH"/>
    <property type="match status" value="1"/>
</dbReference>
<dbReference type="InterPro" id="IPR033469">
    <property type="entry name" value="CYTH-like_dom_sf"/>
</dbReference>
<sequence length="159" mass="18390">MAHCRLVCIPCRNTTPRESLLRRCQQGAVIASSGALHVTQTRAVLVEIEEELRHACVAQPENLSSKECGILKRLKEEFWGFEVCGANVRDVYEWNDLKLEVDKILYEFGTNHEIECETSDLEGVKKVLEEFLKENGIQYSFTYGPQSLRFFYPRSFHSW</sequence>
<dbReference type="GO" id="GO:0016462">
    <property type="term" value="F:pyrophosphatase activity"/>
    <property type="evidence" value="ECO:0007669"/>
    <property type="project" value="UniProtKB-ARBA"/>
</dbReference>
<evidence type="ECO:0000259" key="1">
    <source>
        <dbReference type="Pfam" id="PF01928"/>
    </source>
</evidence>
<dbReference type="SUPFAM" id="SSF55154">
    <property type="entry name" value="CYTH-like phosphatases"/>
    <property type="match status" value="1"/>
</dbReference>
<organism evidence="2 3">
    <name type="scientific">Ziziphus jujuba var. spinosa</name>
    <dbReference type="NCBI Taxonomy" id="714518"/>
    <lineage>
        <taxon>Eukaryota</taxon>
        <taxon>Viridiplantae</taxon>
        <taxon>Streptophyta</taxon>
        <taxon>Embryophyta</taxon>
        <taxon>Tracheophyta</taxon>
        <taxon>Spermatophyta</taxon>
        <taxon>Magnoliopsida</taxon>
        <taxon>eudicotyledons</taxon>
        <taxon>Gunneridae</taxon>
        <taxon>Pentapetalae</taxon>
        <taxon>rosids</taxon>
        <taxon>fabids</taxon>
        <taxon>Rosales</taxon>
        <taxon>Rhamnaceae</taxon>
        <taxon>Paliureae</taxon>
        <taxon>Ziziphus</taxon>
    </lineage>
</organism>
<dbReference type="Proteomes" id="UP000813462">
    <property type="component" value="Unassembled WGS sequence"/>
</dbReference>
<reference evidence="2" key="1">
    <citation type="journal article" date="2021" name="Front. Plant Sci.">
        <title>Chromosome-Scale Genome Assembly for Chinese Sour Jujube and Insights Into Its Genome Evolution and Domestication Signature.</title>
        <authorList>
            <person name="Shen L.-Y."/>
            <person name="Luo H."/>
            <person name="Wang X.-L."/>
            <person name="Wang X.-M."/>
            <person name="Qiu X.-J."/>
            <person name="Liu H."/>
            <person name="Zhou S.-S."/>
            <person name="Jia K.-H."/>
            <person name="Nie S."/>
            <person name="Bao Y.-T."/>
            <person name="Zhang R.-G."/>
            <person name="Yun Q.-Z."/>
            <person name="Chai Y.-H."/>
            <person name="Lu J.-Y."/>
            <person name="Li Y."/>
            <person name="Zhao S.-W."/>
            <person name="Mao J.-F."/>
            <person name="Jia S.-G."/>
            <person name="Mao Y.-M."/>
        </authorList>
    </citation>
    <scope>NUCLEOTIDE SEQUENCE</scope>
    <source>
        <strain evidence="2">AT0</strain>
        <tissue evidence="2">Leaf</tissue>
    </source>
</reference>
<accession>A0A978W2V8</accession>
<proteinExistence type="predicted"/>
<evidence type="ECO:0000313" key="3">
    <source>
        <dbReference type="Proteomes" id="UP000813462"/>
    </source>
</evidence>